<gene>
    <name evidence="1" type="ORF">PR048_015426</name>
</gene>
<proteinExistence type="predicted"/>
<dbReference type="EMBL" id="JARBHB010000005">
    <property type="protein sequence ID" value="KAJ8883582.1"/>
    <property type="molecule type" value="Genomic_DNA"/>
</dbReference>
<evidence type="ECO:0000313" key="2">
    <source>
        <dbReference type="Proteomes" id="UP001159363"/>
    </source>
</evidence>
<accession>A0ABQ9HH71</accession>
<sequence>MNEDIEWGICRCEICQAYQRANAKEPFLPHPIHDRPWEKLGMDILEFAGKSFIIIVDNYCKWVQVKLLGAKSAVEVIKKFEDVFAVFGSSHLVISDNVLFNSYESGSSLSAENLNPHFPRANRLAEKAVDIVKRMLCNVTECQIHLSLAIIEYRNTPIARIGLSPSQMLLHCHLKFKIPTHSDLLKPHIQTYVPARLRTRQDSQKYYFDRSSKSLPDLCPGKSVRIQKGNKWAPAAVLSRFDAPRS</sequence>
<protein>
    <recommendedName>
        <fullName evidence="3">Integrase catalytic domain-containing protein</fullName>
    </recommendedName>
</protein>
<organism evidence="1 2">
    <name type="scientific">Dryococelus australis</name>
    <dbReference type="NCBI Taxonomy" id="614101"/>
    <lineage>
        <taxon>Eukaryota</taxon>
        <taxon>Metazoa</taxon>
        <taxon>Ecdysozoa</taxon>
        <taxon>Arthropoda</taxon>
        <taxon>Hexapoda</taxon>
        <taxon>Insecta</taxon>
        <taxon>Pterygota</taxon>
        <taxon>Neoptera</taxon>
        <taxon>Polyneoptera</taxon>
        <taxon>Phasmatodea</taxon>
        <taxon>Verophasmatodea</taxon>
        <taxon>Anareolatae</taxon>
        <taxon>Phasmatidae</taxon>
        <taxon>Eurycanthinae</taxon>
        <taxon>Dryococelus</taxon>
    </lineage>
</organism>
<evidence type="ECO:0000313" key="1">
    <source>
        <dbReference type="EMBL" id="KAJ8883582.1"/>
    </source>
</evidence>
<evidence type="ECO:0008006" key="3">
    <source>
        <dbReference type="Google" id="ProtNLM"/>
    </source>
</evidence>
<dbReference type="PANTHER" id="PTHR37984">
    <property type="entry name" value="PROTEIN CBG26694"/>
    <property type="match status" value="1"/>
</dbReference>
<dbReference type="Gene3D" id="3.30.420.10">
    <property type="entry name" value="Ribonuclease H-like superfamily/Ribonuclease H"/>
    <property type="match status" value="1"/>
</dbReference>
<keyword evidence="2" id="KW-1185">Reference proteome</keyword>
<name>A0ABQ9HH71_9NEOP</name>
<comment type="caution">
    <text evidence="1">The sequence shown here is derived from an EMBL/GenBank/DDBJ whole genome shotgun (WGS) entry which is preliminary data.</text>
</comment>
<dbReference type="InterPro" id="IPR050951">
    <property type="entry name" value="Retrovirus_Pol_polyprotein"/>
</dbReference>
<dbReference type="SUPFAM" id="SSF53098">
    <property type="entry name" value="Ribonuclease H-like"/>
    <property type="match status" value="1"/>
</dbReference>
<dbReference type="InterPro" id="IPR012337">
    <property type="entry name" value="RNaseH-like_sf"/>
</dbReference>
<dbReference type="Proteomes" id="UP001159363">
    <property type="component" value="Chromosome 4"/>
</dbReference>
<reference evidence="1 2" key="1">
    <citation type="submission" date="2023-02" db="EMBL/GenBank/DDBJ databases">
        <title>LHISI_Scaffold_Assembly.</title>
        <authorList>
            <person name="Stuart O.P."/>
            <person name="Cleave R."/>
            <person name="Magrath M.J.L."/>
            <person name="Mikheyev A.S."/>
        </authorList>
    </citation>
    <scope>NUCLEOTIDE SEQUENCE [LARGE SCALE GENOMIC DNA]</scope>
    <source>
        <strain evidence="1">Daus_M_001</strain>
        <tissue evidence="1">Leg muscle</tissue>
    </source>
</reference>
<dbReference type="InterPro" id="IPR036397">
    <property type="entry name" value="RNaseH_sf"/>
</dbReference>
<dbReference type="PANTHER" id="PTHR37984:SF7">
    <property type="entry name" value="INTEGRASE CATALYTIC DOMAIN-CONTAINING PROTEIN"/>
    <property type="match status" value="1"/>
</dbReference>